<evidence type="ECO:0000313" key="4">
    <source>
        <dbReference type="Proteomes" id="UP000002173"/>
    </source>
</evidence>
<keyword evidence="2" id="KW-1133">Transmembrane helix</keyword>
<dbReference type="VEuPathDB" id="PiroplasmaDB:BBOV_II003980"/>
<dbReference type="RefSeq" id="XP_001609921.1">
    <property type="nucleotide sequence ID" value="XM_001609871.1"/>
</dbReference>
<feature type="transmembrane region" description="Helical" evidence="2">
    <location>
        <begin position="803"/>
        <end position="823"/>
    </location>
</feature>
<gene>
    <name evidence="3" type="ORF">BBOV_II003980</name>
</gene>
<feature type="transmembrane region" description="Helical" evidence="2">
    <location>
        <begin position="646"/>
        <end position="673"/>
    </location>
</feature>
<dbReference type="KEGG" id="bbo:BBOV_II003980"/>
<feature type="transmembrane region" description="Helical" evidence="2">
    <location>
        <begin position="170"/>
        <end position="193"/>
    </location>
</feature>
<feature type="transmembrane region" description="Helical" evidence="2">
    <location>
        <begin position="48"/>
        <end position="64"/>
    </location>
</feature>
<feature type="compositionally biased region" description="Polar residues" evidence="1">
    <location>
        <begin position="234"/>
        <end position="256"/>
    </location>
</feature>
<dbReference type="AlphaFoldDB" id="A7ATU2"/>
<feature type="transmembrane region" description="Helical" evidence="2">
    <location>
        <begin position="76"/>
        <end position="106"/>
    </location>
</feature>
<proteinExistence type="predicted"/>
<keyword evidence="2" id="KW-0812">Transmembrane</keyword>
<feature type="transmembrane region" description="Helical" evidence="2">
    <location>
        <begin position="16"/>
        <end position="36"/>
    </location>
</feature>
<feature type="transmembrane region" description="Helical" evidence="2">
    <location>
        <begin position="780"/>
        <end position="797"/>
    </location>
</feature>
<accession>A7ATU2</accession>
<dbReference type="EMBL" id="AAXT01000003">
    <property type="protein sequence ID" value="EDO06353.1"/>
    <property type="molecule type" value="Genomic_DNA"/>
</dbReference>
<dbReference type="InParanoid" id="A7ATU2"/>
<feature type="region of interest" description="Disordered" evidence="1">
    <location>
        <begin position="230"/>
        <end position="273"/>
    </location>
</feature>
<name>A7ATU2_BABBO</name>
<evidence type="ECO:0000256" key="1">
    <source>
        <dbReference type="SAM" id="MobiDB-lite"/>
    </source>
</evidence>
<dbReference type="FunCoup" id="A7ATU2">
    <property type="interactions" value="5"/>
</dbReference>
<dbReference type="Proteomes" id="UP000002173">
    <property type="component" value="Unassembled WGS sequence"/>
</dbReference>
<protein>
    <submittedName>
        <fullName evidence="3">Uncharacterized protein</fullName>
    </submittedName>
</protein>
<feature type="transmembrane region" description="Helical" evidence="2">
    <location>
        <begin position="118"/>
        <end position="144"/>
    </location>
</feature>
<dbReference type="eggNOG" id="ENOG502SSJW">
    <property type="taxonomic scope" value="Eukaryota"/>
</dbReference>
<feature type="transmembrane region" description="Helical" evidence="2">
    <location>
        <begin position="726"/>
        <end position="749"/>
    </location>
</feature>
<comment type="caution">
    <text evidence="3">The sequence shown here is derived from an EMBL/GenBank/DDBJ whole genome shotgun (WGS) entry which is preliminary data.</text>
</comment>
<reference evidence="3 4" key="1">
    <citation type="journal article" date="2007" name="PLoS Pathog.">
        <title>Genome sequence of Babesia bovis and comparative analysis of apicomplexan hemoprotozoa.</title>
        <authorList>
            <person name="Brayton K.A."/>
            <person name="Lau A.O.T."/>
            <person name="Herndon D.R."/>
            <person name="Hannick L."/>
            <person name="Kappmeyer L.S."/>
            <person name="Berens S.J."/>
            <person name="Bidwell S.L."/>
            <person name="Brown W.C."/>
            <person name="Crabtree J."/>
            <person name="Fadrosh D."/>
            <person name="Feldblum T."/>
            <person name="Forberger H.A."/>
            <person name="Haas B.J."/>
            <person name="Howell J.M."/>
            <person name="Khouri H."/>
            <person name="Koo H."/>
            <person name="Mann D.J."/>
            <person name="Norimine J."/>
            <person name="Paulsen I.T."/>
            <person name="Radune D."/>
            <person name="Ren Q."/>
            <person name="Smith R.K. Jr."/>
            <person name="Suarez C.E."/>
            <person name="White O."/>
            <person name="Wortman J.R."/>
            <person name="Knowles D.P. Jr."/>
            <person name="McElwain T.F."/>
            <person name="Nene V.M."/>
        </authorList>
    </citation>
    <scope>NUCLEOTIDE SEQUENCE [LARGE SCALE GENOMIC DNA]</scope>
    <source>
        <strain evidence="3">T2Bo</strain>
    </source>
</reference>
<feature type="transmembrane region" description="Helical" evidence="2">
    <location>
        <begin position="685"/>
        <end position="705"/>
    </location>
</feature>
<keyword evidence="4" id="KW-1185">Reference proteome</keyword>
<evidence type="ECO:0000313" key="3">
    <source>
        <dbReference type="EMBL" id="EDO06353.1"/>
    </source>
</evidence>
<dbReference type="GeneID" id="5478150"/>
<reference evidence="4" key="3">
    <citation type="journal article" date="2021" name="Int. J. Parasitol.">
        <title>Comparative analysis of gene expression between Babesia bovis blood stages and kinetes allowed by improved genome annotation.</title>
        <authorList>
            <person name="Ueti M.W."/>
            <person name="Johnson W.C."/>
            <person name="Kappmeyer L.S."/>
            <person name="Herndon D.R."/>
            <person name="Mousel M.R."/>
            <person name="Reif K.E."/>
            <person name="Taus N.S."/>
            <person name="Ifeonu O.O."/>
            <person name="Silva J.C."/>
            <person name="Suarez C.E."/>
            <person name="Brayton K.A."/>
        </authorList>
    </citation>
    <scope>NUCLEOTIDE SEQUENCE [LARGE SCALE GENOMIC DNA]</scope>
</reference>
<reference evidence="4" key="2">
    <citation type="journal article" date="2020" name="Data Brief">
        <title>Transcriptome dataset of Babesia bovis life stages within vertebrate and invertebrate hosts.</title>
        <authorList>
            <person name="Ueti M.W."/>
            <person name="Johnson W.C."/>
            <person name="Kappmeyer L.S."/>
            <person name="Herndon D.R."/>
            <person name="Mousel M.R."/>
            <person name="Reif K.E."/>
            <person name="Taus N.S."/>
            <person name="Ifeonu O.O."/>
            <person name="Silva J.C."/>
            <person name="Suarez C.E."/>
            <person name="Brayton K.A."/>
        </authorList>
    </citation>
    <scope>NUCLEOTIDE SEQUENCE [LARGE SCALE GENOMIC DNA]</scope>
</reference>
<keyword evidence="2" id="KW-0472">Membrane</keyword>
<organism evidence="3 4">
    <name type="scientific">Babesia bovis</name>
    <dbReference type="NCBI Taxonomy" id="5865"/>
    <lineage>
        <taxon>Eukaryota</taxon>
        <taxon>Sar</taxon>
        <taxon>Alveolata</taxon>
        <taxon>Apicomplexa</taxon>
        <taxon>Aconoidasida</taxon>
        <taxon>Piroplasmida</taxon>
        <taxon>Babesiidae</taxon>
        <taxon>Babesia</taxon>
    </lineage>
</organism>
<sequence>MGWFHGKHVYYMHSEVYLAFLSLVHLCCMILTGYGVFYHSRDLNELQTNMWAICILGITFLFNLCSTKCNNQFFRWFLPITILISLTCFFTLSVYHGIIVVFLVHLPVISFTLTGVPLVVLVGVCIVSVTLGLVFHMVLVASLYDDYHGYRSMTSITDNFTWFRPHTARAFTVVMLDTYILIIQIIVGVLSYYRFEKLGHLIGAYRSNPAIYLGSLESLRRLEEDFLPPDRTPESSIDASQRQLSKSLKSANSSDNSDSEGEMPWENSQVHTKRSSIEHIEPYHFQKSMQPGHSMLGADSNVDNQAHKSDTLSFDEIRKHYKPRPGGYVESLLKIASLDDTAPDQASLSSSSSVHIQIDNKETPTNVVNQPQAADHRASTTNGFSQPRRQKTRYIVQEPNEREKRSRFIETPSKRLFTAQQSKLIGSLISDDIVNRTHKFSKIDTLRQVSFSSYDTNNTDRFGLPMIPTTSKQWRESYDELRSMTKSLKSLQDTTVLNKILDDENARMRFYSFENPEHLQRPERGLRDSAVNPDHPMFILSPKSFHTSGCISQGTFNAPESSSVVHPVTASTTINTLISVLPEWCCRILLSSIRAINRHSHARELMKHYIWMQQPRSPATNSMGMFAHTRIEAWYVEWMHDFNVKFYTLTFTQTIAIFLLCVFSDLLVALRMYSTLESHAEVANFFSWLRIAILMLRYVIYPLLMCNSLWHMTNNSGKEHFSHYRLICLLCFFNIFLTFFDLWSCLGIFTTGYALHHSLHLASLITTTSLILFARLPTILCIYGVCILGYVLLLYLGSYKSGYSILEILTQMVVATGCMVFCVKPIEINRRNLFCLFTLPYLFYLEAMHS</sequence>
<dbReference type="OMA" id="FAHTRIE"/>
<evidence type="ECO:0000256" key="2">
    <source>
        <dbReference type="SAM" id="Phobius"/>
    </source>
</evidence>